<keyword evidence="2" id="KW-1185">Reference proteome</keyword>
<gene>
    <name evidence="1" type="ORF">HMPREF1219_00183</name>
</gene>
<dbReference type="Proteomes" id="UP000014408">
    <property type="component" value="Unassembled WGS sequence"/>
</dbReference>
<dbReference type="PATRIC" id="fig|1125779.3.peg.173"/>
<protein>
    <submittedName>
        <fullName evidence="1">Uncharacterized protein</fullName>
    </submittedName>
</protein>
<dbReference type="STRING" id="1125779.HMPREF1219_00183"/>
<reference evidence="1 2" key="1">
    <citation type="submission" date="2013-05" db="EMBL/GenBank/DDBJ databases">
        <title>The Genome Sequence of Corynebacterium pyruviciproducens 1773O (ATCC BAA-1742).</title>
        <authorList>
            <consortium name="The Broad Institute Genomics Platform"/>
            <person name="Earl A."/>
            <person name="Ward D."/>
            <person name="Feldgarden M."/>
            <person name="Gevers D."/>
            <person name="Tong J."/>
            <person name="Walker B."/>
            <person name="Young S."/>
            <person name="Zeng Q."/>
            <person name="Gargeya S."/>
            <person name="Fitzgerald M."/>
            <person name="Haas B."/>
            <person name="Abouelleil A."/>
            <person name="Allen A.W."/>
            <person name="Alvarado L."/>
            <person name="Arachchi H.M."/>
            <person name="Berlin A.M."/>
            <person name="Chapman S.B."/>
            <person name="Gainer-Dewar J."/>
            <person name="Goldberg J."/>
            <person name="Griggs A."/>
            <person name="Gujja S."/>
            <person name="Hansen M."/>
            <person name="Howarth C."/>
            <person name="Imamovic A."/>
            <person name="Ireland A."/>
            <person name="Larimer J."/>
            <person name="McCowan C."/>
            <person name="Murphy C."/>
            <person name="Pearson M."/>
            <person name="Poon T.W."/>
            <person name="Priest M."/>
            <person name="Roberts A."/>
            <person name="Saif S."/>
            <person name="Shea T."/>
            <person name="Sisk P."/>
            <person name="Sykes S."/>
            <person name="Wortman J."/>
            <person name="Nusbaum C."/>
            <person name="Birren B."/>
        </authorList>
    </citation>
    <scope>NUCLEOTIDE SEQUENCE [LARGE SCALE GENOMIC DNA]</scope>
    <source>
        <strain evidence="1 2">ATCC BAA-1742</strain>
    </source>
</reference>
<dbReference type="RefSeq" id="WP_016457107.1">
    <property type="nucleotide sequence ID" value="NZ_KE150446.1"/>
</dbReference>
<name>S2Z2A9_9CORY</name>
<organism evidence="1 2">
    <name type="scientific">Corynebacterium pyruviciproducens ATCC BAA-1742</name>
    <dbReference type="NCBI Taxonomy" id="1125779"/>
    <lineage>
        <taxon>Bacteria</taxon>
        <taxon>Bacillati</taxon>
        <taxon>Actinomycetota</taxon>
        <taxon>Actinomycetes</taxon>
        <taxon>Mycobacteriales</taxon>
        <taxon>Corynebacteriaceae</taxon>
        <taxon>Corynebacterium</taxon>
    </lineage>
</organism>
<dbReference type="EMBL" id="ATBY01000002">
    <property type="protein sequence ID" value="EPD70888.1"/>
    <property type="molecule type" value="Genomic_DNA"/>
</dbReference>
<evidence type="ECO:0000313" key="2">
    <source>
        <dbReference type="Proteomes" id="UP000014408"/>
    </source>
</evidence>
<dbReference type="HOGENOM" id="CLU_2394749_0_0_11"/>
<proteinExistence type="predicted"/>
<accession>S2Z2A9</accession>
<evidence type="ECO:0000313" key="1">
    <source>
        <dbReference type="EMBL" id="EPD70888.1"/>
    </source>
</evidence>
<dbReference type="AlphaFoldDB" id="S2Z2A9"/>
<sequence length="93" mass="10352">MFTLTATKQGIMGIQADTLTATDLEDLASKVIEGDYSRSANTHADGHWSFFYWADPDAFEDDEAPEKPNYTIETVTDLARSVFDTSNIVIEEV</sequence>
<comment type="caution">
    <text evidence="1">The sequence shown here is derived from an EMBL/GenBank/DDBJ whole genome shotgun (WGS) entry which is preliminary data.</text>
</comment>